<dbReference type="RefSeq" id="WP_190891529.1">
    <property type="nucleotide sequence ID" value="NZ_JACWZY010000035.1"/>
</dbReference>
<sequence>MSQTVKLTASFLGLKFLPPSFGIGSNSINPKLILHDDEMEYRVFKTNSVSYSDIEQVDIFLFYKTTNLLLTRNDLILTFGGNLNDKAKLAEVLQFLASKGCRMTEKALRFMQADEA</sequence>
<accession>A0A927AUM4</accession>
<gene>
    <name evidence="1" type="ORF">IC229_29030</name>
</gene>
<proteinExistence type="predicted"/>
<evidence type="ECO:0000313" key="1">
    <source>
        <dbReference type="EMBL" id="MBD2704714.1"/>
    </source>
</evidence>
<keyword evidence="2" id="KW-1185">Reference proteome</keyword>
<dbReference type="Proteomes" id="UP000598820">
    <property type="component" value="Unassembled WGS sequence"/>
</dbReference>
<organism evidence="1 2">
    <name type="scientific">Spirosoma profusum</name>
    <dbReference type="NCBI Taxonomy" id="2771354"/>
    <lineage>
        <taxon>Bacteria</taxon>
        <taxon>Pseudomonadati</taxon>
        <taxon>Bacteroidota</taxon>
        <taxon>Cytophagia</taxon>
        <taxon>Cytophagales</taxon>
        <taxon>Cytophagaceae</taxon>
        <taxon>Spirosoma</taxon>
    </lineage>
</organism>
<dbReference type="AlphaFoldDB" id="A0A927AUM4"/>
<dbReference type="EMBL" id="JACWZY010000035">
    <property type="protein sequence ID" value="MBD2704714.1"/>
    <property type="molecule type" value="Genomic_DNA"/>
</dbReference>
<name>A0A927AUM4_9BACT</name>
<comment type="caution">
    <text evidence="1">The sequence shown here is derived from an EMBL/GenBank/DDBJ whole genome shotgun (WGS) entry which is preliminary data.</text>
</comment>
<reference evidence="1" key="1">
    <citation type="submission" date="2020-09" db="EMBL/GenBank/DDBJ databases">
        <authorList>
            <person name="Kim M.K."/>
        </authorList>
    </citation>
    <scope>NUCLEOTIDE SEQUENCE</scope>
    <source>
        <strain evidence="1">BT702</strain>
    </source>
</reference>
<evidence type="ECO:0000313" key="2">
    <source>
        <dbReference type="Proteomes" id="UP000598820"/>
    </source>
</evidence>
<protein>
    <submittedName>
        <fullName evidence="1">Uncharacterized protein</fullName>
    </submittedName>
</protein>